<dbReference type="RefSeq" id="WP_343887080.1">
    <property type="nucleotide sequence ID" value="NZ_BAAAEH010000001.1"/>
</dbReference>
<name>A0ABU9YAE2_9SPHN</name>
<comment type="caution">
    <text evidence="1">The sequence shown here is derived from an EMBL/GenBank/DDBJ whole genome shotgun (WGS) entry which is preliminary data.</text>
</comment>
<dbReference type="PANTHER" id="PTHR30619">
    <property type="entry name" value="DNA INTERNALIZATION/COMPETENCE PROTEIN COMEC/REC2"/>
    <property type="match status" value="1"/>
</dbReference>
<dbReference type="PANTHER" id="PTHR30619:SF1">
    <property type="entry name" value="RECOMBINATION PROTEIN 2"/>
    <property type="match status" value="1"/>
</dbReference>
<keyword evidence="2" id="KW-1185">Reference proteome</keyword>
<accession>A0ABU9YAE2</accession>
<dbReference type="Proteomes" id="UP001419910">
    <property type="component" value="Unassembled WGS sequence"/>
</dbReference>
<evidence type="ECO:0000313" key="2">
    <source>
        <dbReference type="Proteomes" id="UP001419910"/>
    </source>
</evidence>
<gene>
    <name evidence="1" type="ORF">ABC974_24320</name>
</gene>
<organism evidence="1 2">
    <name type="scientific">Sphingomonas oligophenolica</name>
    <dbReference type="NCBI Taxonomy" id="301154"/>
    <lineage>
        <taxon>Bacteria</taxon>
        <taxon>Pseudomonadati</taxon>
        <taxon>Pseudomonadota</taxon>
        <taxon>Alphaproteobacteria</taxon>
        <taxon>Sphingomonadales</taxon>
        <taxon>Sphingomonadaceae</taxon>
        <taxon>Sphingomonas</taxon>
    </lineage>
</organism>
<sequence>MSRIAPKRVERVYSEAAPLGKSDRGFPTRRARTILRALAMMLACFSTAGASAAQPELPAWTPGYLYIHHISTGRGNAAYFVMPDGTTMLVDAGEADPEFIASVAPLKPFPPRPDGSHSAGYEIARYIRQFAPAGRPVTLDYAMITHFHTDHIGTITASSPLSANGNYRLAGITEVADLIPIGTLIDRAAPDYKVPLDLRGCSEGNDAKALQNYLGLVAFRLGRGQPVVGLHAGELDQIHLRKPQAFPEFHIRNVASSGVIWTGRGSETERYIPADAVKACRFDENPFSNVIKMTYGKFDYYAGGDIPGVPDYTQPYWRDVETPVAAVVGPVDVMTLDHHGNRDSTNGAILRALRPRVIIQQNWLSPQPGEEVVVRMASREFYSGPRDVFATGMSPETRIAIGPIMDRIYKSYSGHVVIRVAPGGGTYEVFILNDADVAHEVIAHFGPYQAD</sequence>
<dbReference type="SUPFAM" id="SSF56281">
    <property type="entry name" value="Metallo-hydrolase/oxidoreductase"/>
    <property type="match status" value="1"/>
</dbReference>
<dbReference type="InterPro" id="IPR052159">
    <property type="entry name" value="Competence_DNA_uptake"/>
</dbReference>
<dbReference type="Gene3D" id="3.60.15.10">
    <property type="entry name" value="Ribonuclease Z/Hydroxyacylglutathione hydrolase-like"/>
    <property type="match status" value="1"/>
</dbReference>
<evidence type="ECO:0000313" key="1">
    <source>
        <dbReference type="EMBL" id="MEN2792777.1"/>
    </source>
</evidence>
<proteinExistence type="predicted"/>
<dbReference type="EMBL" id="JBDIME010000033">
    <property type="protein sequence ID" value="MEN2792777.1"/>
    <property type="molecule type" value="Genomic_DNA"/>
</dbReference>
<dbReference type="InterPro" id="IPR036866">
    <property type="entry name" value="RibonucZ/Hydroxyglut_hydro"/>
</dbReference>
<reference evidence="1 2" key="1">
    <citation type="submission" date="2024-05" db="EMBL/GenBank/DDBJ databases">
        <authorList>
            <person name="Liu Q."/>
            <person name="Xin Y.-H."/>
        </authorList>
    </citation>
    <scope>NUCLEOTIDE SEQUENCE [LARGE SCALE GENOMIC DNA]</scope>
    <source>
        <strain evidence="1 2">CGMCC 1.10181</strain>
    </source>
</reference>
<protein>
    <submittedName>
        <fullName evidence="1">Metallohydrolase</fullName>
    </submittedName>
</protein>